<protein>
    <submittedName>
        <fullName evidence="1">SAM-dependent methyltransferase</fullName>
    </submittedName>
</protein>
<accession>A0A6G4TTF6</accession>
<evidence type="ECO:0000313" key="1">
    <source>
        <dbReference type="EMBL" id="NGN62388.1"/>
    </source>
</evidence>
<dbReference type="InterPro" id="IPR006764">
    <property type="entry name" value="SAM_dep_MeTrfase_SAV2177_type"/>
</dbReference>
<evidence type="ECO:0000313" key="2">
    <source>
        <dbReference type="Proteomes" id="UP000481583"/>
    </source>
</evidence>
<keyword evidence="1" id="KW-0489">Methyltransferase</keyword>
<dbReference type="AlphaFoldDB" id="A0A6G4TTF6"/>
<dbReference type="GO" id="GO:0032259">
    <property type="term" value="P:methylation"/>
    <property type="evidence" value="ECO:0007669"/>
    <property type="project" value="UniProtKB-KW"/>
</dbReference>
<dbReference type="SUPFAM" id="SSF53335">
    <property type="entry name" value="S-adenosyl-L-methionine-dependent methyltransferases"/>
    <property type="match status" value="1"/>
</dbReference>
<dbReference type="Pfam" id="PF04672">
    <property type="entry name" value="Methyltransf_19"/>
    <property type="match status" value="1"/>
</dbReference>
<sequence>MSQEIDPSRPSIARAYDVVLGGKDNYAADRAFADQLRATVPQIDDLAWLNRRLLGRAVRYLAGEAGLDQFLDLGAGLPTMENTHQVAQAQNPDTRVVYVDIDPIVLAHGQALLAENGRTGVITADLRDPTAVLEHPTTRELIDRGRPVAVLLIGLLHHLHDDENPQGIVDAYMDAVPAGSHLAISHFCDVGPEARELQETFLTFLGTGRFRTIEEITGYFRGLELIEPGVVPLPVWRPDGLPPGELTLWDRLMAAGVARKR</sequence>
<keyword evidence="2" id="KW-1185">Reference proteome</keyword>
<dbReference type="EMBL" id="JAAKZV010000001">
    <property type="protein sequence ID" value="NGN62388.1"/>
    <property type="molecule type" value="Genomic_DNA"/>
</dbReference>
<dbReference type="InterPro" id="IPR029063">
    <property type="entry name" value="SAM-dependent_MTases_sf"/>
</dbReference>
<dbReference type="RefSeq" id="WP_165229571.1">
    <property type="nucleotide sequence ID" value="NZ_JAAKZV010000001.1"/>
</dbReference>
<comment type="caution">
    <text evidence="1">The sequence shown here is derived from an EMBL/GenBank/DDBJ whole genome shotgun (WGS) entry which is preliminary data.</text>
</comment>
<dbReference type="GO" id="GO:0008168">
    <property type="term" value="F:methyltransferase activity"/>
    <property type="evidence" value="ECO:0007669"/>
    <property type="project" value="UniProtKB-KW"/>
</dbReference>
<dbReference type="PIRSF" id="PIRSF017393">
    <property type="entry name" value="MTase_SAV2177"/>
    <property type="match status" value="1"/>
</dbReference>
<dbReference type="Gene3D" id="3.40.50.150">
    <property type="entry name" value="Vaccinia Virus protein VP39"/>
    <property type="match status" value="1"/>
</dbReference>
<proteinExistence type="predicted"/>
<gene>
    <name evidence="1" type="ORF">G5C51_00480</name>
</gene>
<name>A0A6G4TTF6_9ACTN</name>
<dbReference type="Proteomes" id="UP000481583">
    <property type="component" value="Unassembled WGS sequence"/>
</dbReference>
<organism evidence="1 2">
    <name type="scientific">Streptomyces coryli</name>
    <dbReference type="NCBI Taxonomy" id="1128680"/>
    <lineage>
        <taxon>Bacteria</taxon>
        <taxon>Bacillati</taxon>
        <taxon>Actinomycetota</taxon>
        <taxon>Actinomycetes</taxon>
        <taxon>Kitasatosporales</taxon>
        <taxon>Streptomycetaceae</taxon>
        <taxon>Streptomyces</taxon>
    </lineage>
</organism>
<keyword evidence="1" id="KW-0808">Transferase</keyword>
<reference evidence="1 2" key="1">
    <citation type="submission" date="2020-02" db="EMBL/GenBank/DDBJ databases">
        <title>Whole-genome analyses of novel actinobacteria.</title>
        <authorList>
            <person name="Sahin N."/>
        </authorList>
    </citation>
    <scope>NUCLEOTIDE SEQUENCE [LARGE SCALE GENOMIC DNA]</scope>
    <source>
        <strain evidence="1 2">A7024</strain>
    </source>
</reference>